<evidence type="ECO:0000313" key="2">
    <source>
        <dbReference type="Proteomes" id="UP000824890"/>
    </source>
</evidence>
<proteinExistence type="predicted"/>
<dbReference type="EMBL" id="JAGKQM010000010">
    <property type="protein sequence ID" value="KAH0906339.1"/>
    <property type="molecule type" value="Genomic_DNA"/>
</dbReference>
<accession>A0ABQ8BNH2</accession>
<name>A0ABQ8BNH2_BRANA</name>
<reference evidence="1 2" key="1">
    <citation type="submission" date="2021-05" db="EMBL/GenBank/DDBJ databases">
        <title>Genome Assembly of Synthetic Allotetraploid Brassica napus Reveals Homoeologous Exchanges between Subgenomes.</title>
        <authorList>
            <person name="Davis J.T."/>
        </authorList>
    </citation>
    <scope>NUCLEOTIDE SEQUENCE [LARGE SCALE GENOMIC DNA]</scope>
    <source>
        <strain evidence="2">cv. Da-Ae</strain>
        <tissue evidence="1">Seedling</tissue>
    </source>
</reference>
<evidence type="ECO:0000313" key="1">
    <source>
        <dbReference type="EMBL" id="KAH0906339.1"/>
    </source>
</evidence>
<sequence length="169" mass="18715">MGSSGSFYGGFSWRISCSSSVYSVSPAHVLHLRCATSEFFGKPETFKHDVELMGGSHASHGERLSSAHFQTPFQGGFNVLHNGTGFSSDKRFRFRNHDELLCVDNTITHLPDIISELAAIKSNVSDPLQGKYRVMSTIKIVSDVSVTMSMFESQWKAYGWIQGLLSQQS</sequence>
<comment type="caution">
    <text evidence="1">The sequence shown here is derived from an EMBL/GenBank/DDBJ whole genome shotgun (WGS) entry which is preliminary data.</text>
</comment>
<dbReference type="Proteomes" id="UP000824890">
    <property type="component" value="Unassembled WGS sequence"/>
</dbReference>
<organism evidence="1 2">
    <name type="scientific">Brassica napus</name>
    <name type="common">Rape</name>
    <dbReference type="NCBI Taxonomy" id="3708"/>
    <lineage>
        <taxon>Eukaryota</taxon>
        <taxon>Viridiplantae</taxon>
        <taxon>Streptophyta</taxon>
        <taxon>Embryophyta</taxon>
        <taxon>Tracheophyta</taxon>
        <taxon>Spermatophyta</taxon>
        <taxon>Magnoliopsida</taxon>
        <taxon>eudicotyledons</taxon>
        <taxon>Gunneridae</taxon>
        <taxon>Pentapetalae</taxon>
        <taxon>rosids</taxon>
        <taxon>malvids</taxon>
        <taxon>Brassicales</taxon>
        <taxon>Brassicaceae</taxon>
        <taxon>Brassiceae</taxon>
        <taxon>Brassica</taxon>
    </lineage>
</organism>
<gene>
    <name evidence="1" type="ORF">HID58_038166</name>
</gene>
<keyword evidence="2" id="KW-1185">Reference proteome</keyword>
<protein>
    <submittedName>
        <fullName evidence="1">Uncharacterized protein</fullName>
    </submittedName>
</protein>